<name>A0A221NVZ8_9ACTN</name>
<dbReference type="STRING" id="1355015.LK06_008075"/>
<accession>A0A221NVZ8</accession>
<dbReference type="PANTHER" id="PTHR37950">
    <property type="entry name" value="4-HYDROXYPHENYLACETATE CATABOLISM PROTEIN"/>
    <property type="match status" value="1"/>
</dbReference>
<dbReference type="GO" id="GO:0008704">
    <property type="term" value="F:5-carboxymethyl-2-hydroxymuconate delta-isomerase activity"/>
    <property type="evidence" value="ECO:0007669"/>
    <property type="project" value="InterPro"/>
</dbReference>
<gene>
    <name evidence="1" type="ORF">LK07_09175</name>
</gene>
<dbReference type="EMBL" id="CP022433">
    <property type="protein sequence ID" value="ASN24183.1"/>
    <property type="molecule type" value="Genomic_DNA"/>
</dbReference>
<organism evidence="1 2">
    <name type="scientific">Streptomyces pluripotens</name>
    <dbReference type="NCBI Taxonomy" id="1355015"/>
    <lineage>
        <taxon>Bacteria</taxon>
        <taxon>Bacillati</taxon>
        <taxon>Actinomycetota</taxon>
        <taxon>Actinomycetes</taxon>
        <taxon>Kitasatosporales</taxon>
        <taxon>Streptomycetaceae</taxon>
        <taxon>Streptomyces</taxon>
    </lineage>
</organism>
<keyword evidence="1" id="KW-0413">Isomerase</keyword>
<dbReference type="OrthoDB" id="7203947at2"/>
<proteinExistence type="predicted"/>
<keyword evidence="2" id="KW-1185">Reference proteome</keyword>
<evidence type="ECO:0000313" key="2">
    <source>
        <dbReference type="Proteomes" id="UP000031501"/>
    </source>
</evidence>
<dbReference type="Gene3D" id="3.30.429.10">
    <property type="entry name" value="Macrophage Migration Inhibitory Factor"/>
    <property type="match status" value="1"/>
</dbReference>
<dbReference type="KEGG" id="splu:LK06_008075"/>
<dbReference type="RefSeq" id="WP_043406804.1">
    <property type="nucleotide sequence ID" value="NZ_CP021080.1"/>
</dbReference>
<dbReference type="Proteomes" id="UP000031501">
    <property type="component" value="Chromosome"/>
</dbReference>
<dbReference type="AlphaFoldDB" id="A0A221NVZ8"/>
<dbReference type="InterPro" id="IPR004220">
    <property type="entry name" value="5-COMe_2-OHmuconate_Isoase"/>
</dbReference>
<evidence type="ECO:0000313" key="1">
    <source>
        <dbReference type="EMBL" id="ASN24183.1"/>
    </source>
</evidence>
<dbReference type="InterPro" id="IPR014347">
    <property type="entry name" value="Tautomerase/MIF_sf"/>
</dbReference>
<sequence>MPQITIDYTDGLVDAGFDIVGFAKALHGAAVEVTGATSKSCTSLFRPSEGTLVGYRDAEEDSYAVVHVIIGLLAGRSAETKARLTETALELLRTHVAQEDFTLHASAEVRDLDASYRKFDR</sequence>
<dbReference type="PANTHER" id="PTHR37950:SF1">
    <property type="entry name" value="4-HYDROXYPHENYLACETATE CATABOLISM PROTEIN"/>
    <property type="match status" value="1"/>
</dbReference>
<dbReference type="SUPFAM" id="SSF55331">
    <property type="entry name" value="Tautomerase/MIF"/>
    <property type="match status" value="1"/>
</dbReference>
<reference evidence="1 2" key="1">
    <citation type="submission" date="2017-07" db="EMBL/GenBank/DDBJ databases">
        <title>Genome sequence of Streptomyces pluripotens MUSC 137T.</title>
        <authorList>
            <person name="Ser H.-L."/>
            <person name="Lee L.-H."/>
        </authorList>
    </citation>
    <scope>NUCLEOTIDE SEQUENCE [LARGE SCALE GENOMIC DNA]</scope>
    <source>
        <strain evidence="1 2">MUSC 137</strain>
    </source>
</reference>
<protein>
    <submittedName>
        <fullName evidence="1">Isomerase</fullName>
    </submittedName>
</protein>